<feature type="domain" description="FAD dependent oxidoreductase" evidence="3">
    <location>
        <begin position="6"/>
        <end position="348"/>
    </location>
</feature>
<accession>A0A248K0T5</accession>
<evidence type="ECO:0000256" key="1">
    <source>
        <dbReference type="ARBA" id="ARBA00023002"/>
    </source>
</evidence>
<dbReference type="PANTHER" id="PTHR13847:SF287">
    <property type="entry name" value="FAD-DEPENDENT OXIDOREDUCTASE DOMAIN-CONTAINING PROTEIN 1"/>
    <property type="match status" value="1"/>
</dbReference>
<gene>
    <name evidence="4" type="ORF">Y958_26370</name>
</gene>
<dbReference type="PANTHER" id="PTHR13847">
    <property type="entry name" value="SARCOSINE DEHYDROGENASE-RELATED"/>
    <property type="match status" value="1"/>
</dbReference>
<dbReference type="KEGG" id="nao:Y958_26370"/>
<keyword evidence="5" id="KW-1185">Reference proteome</keyword>
<evidence type="ECO:0000313" key="5">
    <source>
        <dbReference type="Proteomes" id="UP000197153"/>
    </source>
</evidence>
<dbReference type="Proteomes" id="UP000197153">
    <property type="component" value="Chromosome 3"/>
</dbReference>
<proteinExistence type="predicted"/>
<dbReference type="RefSeq" id="WP_088874839.1">
    <property type="nucleotide sequence ID" value="NZ_CP022112.1"/>
</dbReference>
<name>A0A248K0T5_9PROT</name>
<keyword evidence="2" id="KW-1133">Transmembrane helix</keyword>
<keyword evidence="1" id="KW-0560">Oxidoreductase</keyword>
<dbReference type="AlphaFoldDB" id="A0A248K0T5"/>
<keyword evidence="2" id="KW-0812">Transmembrane</keyword>
<evidence type="ECO:0000259" key="3">
    <source>
        <dbReference type="Pfam" id="PF01266"/>
    </source>
</evidence>
<evidence type="ECO:0000313" key="4">
    <source>
        <dbReference type="EMBL" id="ASG24409.1"/>
    </source>
</evidence>
<dbReference type="Gene3D" id="3.30.9.10">
    <property type="entry name" value="D-Amino Acid Oxidase, subunit A, domain 2"/>
    <property type="match status" value="1"/>
</dbReference>
<dbReference type="Gene3D" id="3.50.50.60">
    <property type="entry name" value="FAD/NAD(P)-binding domain"/>
    <property type="match status" value="1"/>
</dbReference>
<sequence length="380" mass="40333">MEELFDIIVVGGGIAGCGIAAFLAERARVLVLEKEAHTGMHATGRSAALFSETYGADPIRALSRASNAFLTNPPEAFNIASPLLPRGCLYVASAAQEEKLLAAARNPLMRSAATLLSRDEALSRCPILKPDHVTAALWEPGAQDLEVNALLQAFIRRCRGLGGVVRTGSAVVGFDRRDGLWRVATEQGRYQAPVIVNAAGAWADNLAAQAGLAPLGIQPLQRTALLVPSPEGVNVAPWPCVIDIDEAFYFKPDGGHLLLSPADEHPVEPYDAQPDEMDVAIAVDRVEQATSLRVRRVLHKWAGLRSFSPDRVPVVGFDPRSDGFFWLAGQGGYGIQTAPALSQAAAALLLDGAIPGQIADHGVDMAVLRPDRLIPAAAPC</sequence>
<feature type="transmembrane region" description="Helical" evidence="2">
    <location>
        <begin position="6"/>
        <end position="24"/>
    </location>
</feature>
<dbReference type="GO" id="GO:0005737">
    <property type="term" value="C:cytoplasm"/>
    <property type="evidence" value="ECO:0007669"/>
    <property type="project" value="TreeGrafter"/>
</dbReference>
<dbReference type="GO" id="GO:0016491">
    <property type="term" value="F:oxidoreductase activity"/>
    <property type="evidence" value="ECO:0007669"/>
    <property type="project" value="UniProtKB-KW"/>
</dbReference>
<dbReference type="SUPFAM" id="SSF51905">
    <property type="entry name" value="FAD/NAD(P)-binding domain"/>
    <property type="match status" value="1"/>
</dbReference>
<reference evidence="4 5" key="1">
    <citation type="submission" date="2017-06" db="EMBL/GenBank/DDBJ databases">
        <title>Complete genome sequence of Nitrospirillum amazonense strain CBAmC, an endophytic nitrogen-fixing and plant growth-promoting bacterium, isolated from sugarcane.</title>
        <authorList>
            <person name="Schwab S."/>
            <person name="dos Santos Teixeira K.R."/>
            <person name="Simoes Araujo J.L."/>
            <person name="Soares Vidal M."/>
            <person name="Borges de Freitas H.R."/>
            <person name="Rivello Crivelaro A.L."/>
            <person name="Bueno de Camargo Nunes A."/>
            <person name="dos Santos C.M."/>
            <person name="Palmeira da Silva Rosa D."/>
            <person name="da Silva Padilha D."/>
            <person name="da Silva E."/>
            <person name="Araujo Terra L."/>
            <person name="Soares Mendes V."/>
            <person name="Farinelli L."/>
            <person name="Magalhaes Cruz L."/>
            <person name="Baldani J.I."/>
        </authorList>
    </citation>
    <scope>NUCLEOTIDE SEQUENCE [LARGE SCALE GENOMIC DNA]</scope>
    <source>
        <strain evidence="4 5">CBAmC</strain>
    </source>
</reference>
<keyword evidence="2" id="KW-0472">Membrane</keyword>
<dbReference type="InterPro" id="IPR036188">
    <property type="entry name" value="FAD/NAD-bd_sf"/>
</dbReference>
<dbReference type="InterPro" id="IPR006076">
    <property type="entry name" value="FAD-dep_OxRdtase"/>
</dbReference>
<protein>
    <submittedName>
        <fullName evidence="4">FAD-dependent oxidoreductase</fullName>
    </submittedName>
</protein>
<organism evidence="4 5">
    <name type="scientific">Nitrospirillum viridazoti CBAmc</name>
    <dbReference type="NCBI Taxonomy" id="1441467"/>
    <lineage>
        <taxon>Bacteria</taxon>
        <taxon>Pseudomonadati</taxon>
        <taxon>Pseudomonadota</taxon>
        <taxon>Alphaproteobacteria</taxon>
        <taxon>Rhodospirillales</taxon>
        <taxon>Azospirillaceae</taxon>
        <taxon>Nitrospirillum</taxon>
        <taxon>Nitrospirillum viridazoti</taxon>
    </lineage>
</organism>
<evidence type="ECO:0000256" key="2">
    <source>
        <dbReference type="SAM" id="Phobius"/>
    </source>
</evidence>
<dbReference type="Pfam" id="PF01266">
    <property type="entry name" value="DAO"/>
    <property type="match status" value="1"/>
</dbReference>
<dbReference type="EMBL" id="CP022112">
    <property type="protein sequence ID" value="ASG24409.1"/>
    <property type="molecule type" value="Genomic_DNA"/>
</dbReference>